<keyword evidence="1" id="KW-0812">Transmembrane</keyword>
<accession>A0A817T7B0</accession>
<gene>
    <name evidence="2" type="ORF">LUA448_LOCUS8919</name>
</gene>
<reference evidence="2" key="1">
    <citation type="submission" date="2021-02" db="EMBL/GenBank/DDBJ databases">
        <authorList>
            <person name="Nowell W R."/>
        </authorList>
    </citation>
    <scope>NUCLEOTIDE SEQUENCE</scope>
</reference>
<keyword evidence="1" id="KW-1133">Transmembrane helix</keyword>
<keyword evidence="1" id="KW-0472">Membrane</keyword>
<sequence length="492" mass="55980">MAKTNQVSIWEVSTNDRHNKLNSHVDDDEEGRPSKYQRSLAAFENLKCCCSCSSPIFIGFVIGALVAGIVLATVVSIYVVDSGTYYIMIFFLNTNTYRSSSQRVLQLLVVRRRLALRLLAQQQLQPPPQQRLQPLLRQLLAQQQLRPVQLQRLQPQRLQQVRALPLQALQALPLQLPAQHQLRPVQLQRLQPQRLQQVRALPLQALQALPLQPPAQQQLRPVQPQRLRAPLPLAQQQLLQQVHHQHRLVLQLRLLQQPQRLRASLPLAQQQLLQQVHHQHRLVLQLRLLQQPQLLRQALLHQLHQCRRQLQLVLPQQPLQQQHHKQQRVQLQVQQQHQLQLRQQRLLATTGVVPNGYNNLNWTNVWYVNASTEPTSGYEYAVTSPPFVGTNPGGATVKITSANGTSFAFDSVIVTSAWRDDLYWVIYGYRNGVNTVAGGFYMQVANQTIISCGSCTNLDTLYFVVSGGTPHVGLAQTGYESAFDNLCISFGY</sequence>
<protein>
    <submittedName>
        <fullName evidence="2">Uncharacterized protein</fullName>
    </submittedName>
</protein>
<dbReference type="Proteomes" id="UP000663833">
    <property type="component" value="Unassembled WGS sequence"/>
</dbReference>
<feature type="transmembrane region" description="Helical" evidence="1">
    <location>
        <begin position="56"/>
        <end position="80"/>
    </location>
</feature>
<proteinExistence type="predicted"/>
<evidence type="ECO:0000313" key="3">
    <source>
        <dbReference type="Proteomes" id="UP000663833"/>
    </source>
</evidence>
<comment type="caution">
    <text evidence="2">The sequence shown here is derived from an EMBL/GenBank/DDBJ whole genome shotgun (WGS) entry which is preliminary data.</text>
</comment>
<dbReference type="AlphaFoldDB" id="A0A817T7B0"/>
<evidence type="ECO:0000313" key="2">
    <source>
        <dbReference type="EMBL" id="CAF3310316.1"/>
    </source>
</evidence>
<name>A0A817T7B0_9BILA</name>
<evidence type="ECO:0000256" key="1">
    <source>
        <dbReference type="SAM" id="Phobius"/>
    </source>
</evidence>
<organism evidence="2 3">
    <name type="scientific">Rotaria socialis</name>
    <dbReference type="NCBI Taxonomy" id="392032"/>
    <lineage>
        <taxon>Eukaryota</taxon>
        <taxon>Metazoa</taxon>
        <taxon>Spiralia</taxon>
        <taxon>Gnathifera</taxon>
        <taxon>Rotifera</taxon>
        <taxon>Eurotatoria</taxon>
        <taxon>Bdelloidea</taxon>
        <taxon>Philodinida</taxon>
        <taxon>Philodinidae</taxon>
        <taxon>Rotaria</taxon>
    </lineage>
</organism>
<dbReference type="EMBL" id="CAJNYD010001007">
    <property type="protein sequence ID" value="CAF3310316.1"/>
    <property type="molecule type" value="Genomic_DNA"/>
</dbReference>